<reference evidence="1" key="1">
    <citation type="submission" date="2022-11" db="EMBL/GenBank/DDBJ databases">
        <title>Genome Sequence of Boeremia exigua.</title>
        <authorList>
            <person name="Buettner E."/>
        </authorList>
    </citation>
    <scope>NUCLEOTIDE SEQUENCE</scope>
    <source>
        <strain evidence="1">CU02</strain>
    </source>
</reference>
<gene>
    <name evidence="1" type="ORF">OPT61_g8826</name>
</gene>
<dbReference type="Proteomes" id="UP001153331">
    <property type="component" value="Unassembled WGS sequence"/>
</dbReference>
<evidence type="ECO:0000313" key="1">
    <source>
        <dbReference type="EMBL" id="KAJ8107497.1"/>
    </source>
</evidence>
<comment type="caution">
    <text evidence="1">The sequence shown here is derived from an EMBL/GenBank/DDBJ whole genome shotgun (WGS) entry which is preliminary data.</text>
</comment>
<proteinExistence type="predicted"/>
<evidence type="ECO:0000313" key="2">
    <source>
        <dbReference type="Proteomes" id="UP001153331"/>
    </source>
</evidence>
<organism evidence="1 2">
    <name type="scientific">Boeremia exigua</name>
    <dbReference type="NCBI Taxonomy" id="749465"/>
    <lineage>
        <taxon>Eukaryota</taxon>
        <taxon>Fungi</taxon>
        <taxon>Dikarya</taxon>
        <taxon>Ascomycota</taxon>
        <taxon>Pezizomycotina</taxon>
        <taxon>Dothideomycetes</taxon>
        <taxon>Pleosporomycetidae</taxon>
        <taxon>Pleosporales</taxon>
        <taxon>Pleosporineae</taxon>
        <taxon>Didymellaceae</taxon>
        <taxon>Boeremia</taxon>
    </lineage>
</organism>
<protein>
    <submittedName>
        <fullName evidence="1">Uncharacterized protein</fullName>
    </submittedName>
</protein>
<sequence>MVRVIPPLLLTISWTGYSGQNNKRTGPPSNSSVPWESTSVFGESGEASDRTPAPFEPVRPDHMYTSSAGAHRINNQATVPATNGFSLPPLPSIFEASTSATTARVWPDAETNIPRNIPKKRKGDLLNRDTLDLRQQPHSNGDSLFENLLEHYEQEVTDIIKQSWERIQRVATLYHGLQQELQIDLYSHVSQEGENFEHLGGDLEPAITGMQKMFGLKRYDYLYEYVEIPQDQSEHLLTRTITPTGQTVPIQGDVNPQPRTQYPIMPPSTIESSNHISSVIVAKMDEVHKLVDKVDKTHKGFDRSINRLILDSVMCQKASKEKDNELAQMKERIAVLSLKVEALNPRLAEESTSTVDNASSDNEADHRATSSSHLSGNTSQSQMSHSQAGSASENGAAFLETQDDNLYTPYRSPSRGIYDEL</sequence>
<dbReference type="EMBL" id="JAPHNI010000916">
    <property type="protein sequence ID" value="KAJ8107497.1"/>
    <property type="molecule type" value="Genomic_DNA"/>
</dbReference>
<accession>A0ACC2HWQ6</accession>
<name>A0ACC2HWQ6_9PLEO</name>
<keyword evidence="2" id="KW-1185">Reference proteome</keyword>